<reference evidence="8 9" key="1">
    <citation type="submission" date="2018-03" db="EMBL/GenBank/DDBJ databases">
        <title>Genomic Encyclopedia of Archaeal and Bacterial Type Strains, Phase II (KMG-II): from individual species to whole genera.</title>
        <authorList>
            <person name="Goeker M."/>
        </authorList>
    </citation>
    <scope>NUCLEOTIDE SEQUENCE [LARGE SCALE GENOMIC DNA]</scope>
    <source>
        <strain evidence="8 9">DSM 28229</strain>
    </source>
</reference>
<dbReference type="InterPro" id="IPR036259">
    <property type="entry name" value="MFS_trans_sf"/>
</dbReference>
<evidence type="ECO:0000259" key="7">
    <source>
        <dbReference type="PROSITE" id="PS50850"/>
    </source>
</evidence>
<proteinExistence type="predicted"/>
<dbReference type="PANTHER" id="PTHR23519">
    <property type="entry name" value="AUTOPHAGY-RELATED PROTEIN 22"/>
    <property type="match status" value="1"/>
</dbReference>
<evidence type="ECO:0000256" key="1">
    <source>
        <dbReference type="ARBA" id="ARBA00004127"/>
    </source>
</evidence>
<dbReference type="Proteomes" id="UP000245535">
    <property type="component" value="Unassembled WGS sequence"/>
</dbReference>
<evidence type="ECO:0000313" key="9">
    <source>
        <dbReference type="Proteomes" id="UP000245535"/>
    </source>
</evidence>
<dbReference type="Pfam" id="PF11700">
    <property type="entry name" value="ATG22"/>
    <property type="match status" value="1"/>
</dbReference>
<evidence type="ECO:0000256" key="2">
    <source>
        <dbReference type="ARBA" id="ARBA00022448"/>
    </source>
</evidence>
<feature type="transmembrane region" description="Helical" evidence="6">
    <location>
        <begin position="117"/>
        <end position="139"/>
    </location>
</feature>
<keyword evidence="9" id="KW-1185">Reference proteome</keyword>
<name>A0A315ZI06_SEDFL</name>
<feature type="transmembrane region" description="Helical" evidence="6">
    <location>
        <begin position="251"/>
        <end position="272"/>
    </location>
</feature>
<feature type="domain" description="Major facilitator superfamily (MFS) profile" evidence="7">
    <location>
        <begin position="247"/>
        <end position="439"/>
    </location>
</feature>
<comment type="caution">
    <text evidence="8">The sequence shown here is derived from an EMBL/GenBank/DDBJ whole genome shotgun (WGS) entry which is preliminary data.</text>
</comment>
<dbReference type="InterPro" id="IPR024671">
    <property type="entry name" value="Atg22-like"/>
</dbReference>
<keyword evidence="3 6" id="KW-0812">Transmembrane</keyword>
<evidence type="ECO:0000256" key="4">
    <source>
        <dbReference type="ARBA" id="ARBA00022989"/>
    </source>
</evidence>
<feature type="transmembrane region" description="Helical" evidence="6">
    <location>
        <begin position="12"/>
        <end position="35"/>
    </location>
</feature>
<protein>
    <submittedName>
        <fullName evidence="8">UMF1 family MFS transporter</fullName>
    </submittedName>
</protein>
<dbReference type="SUPFAM" id="SSF103473">
    <property type="entry name" value="MFS general substrate transporter"/>
    <property type="match status" value="1"/>
</dbReference>
<feature type="transmembrane region" description="Helical" evidence="6">
    <location>
        <begin position="313"/>
        <end position="332"/>
    </location>
</feature>
<evidence type="ECO:0000256" key="5">
    <source>
        <dbReference type="ARBA" id="ARBA00023136"/>
    </source>
</evidence>
<dbReference type="InterPro" id="IPR020846">
    <property type="entry name" value="MFS_dom"/>
</dbReference>
<dbReference type="Gene3D" id="1.20.1250.20">
    <property type="entry name" value="MFS general substrate transporter like domains"/>
    <property type="match status" value="1"/>
</dbReference>
<feature type="transmembrane region" description="Helical" evidence="6">
    <location>
        <begin position="377"/>
        <end position="396"/>
    </location>
</feature>
<dbReference type="InterPro" id="IPR050495">
    <property type="entry name" value="ATG22/LtaA_families"/>
</dbReference>
<dbReference type="PANTHER" id="PTHR23519:SF1">
    <property type="entry name" value="AUTOPHAGY-RELATED PROTEIN 22"/>
    <property type="match status" value="1"/>
</dbReference>
<evidence type="ECO:0000256" key="6">
    <source>
        <dbReference type="SAM" id="Phobius"/>
    </source>
</evidence>
<gene>
    <name evidence="8" type="ORF">BC781_1011235</name>
</gene>
<dbReference type="RefSeq" id="WP_109616316.1">
    <property type="nucleotide sequence ID" value="NZ_QGDO01000001.1"/>
</dbReference>
<dbReference type="GO" id="GO:0022857">
    <property type="term" value="F:transmembrane transporter activity"/>
    <property type="evidence" value="ECO:0007669"/>
    <property type="project" value="InterPro"/>
</dbReference>
<dbReference type="EMBL" id="QGDO01000001">
    <property type="protein sequence ID" value="PWJ44849.1"/>
    <property type="molecule type" value="Genomic_DNA"/>
</dbReference>
<feature type="transmembrane region" description="Helical" evidence="6">
    <location>
        <begin position="188"/>
        <end position="212"/>
    </location>
</feature>
<dbReference type="AlphaFoldDB" id="A0A315ZI06"/>
<feature type="transmembrane region" description="Helical" evidence="6">
    <location>
        <begin position="60"/>
        <end position="83"/>
    </location>
</feature>
<evidence type="ECO:0000256" key="3">
    <source>
        <dbReference type="ARBA" id="ARBA00022692"/>
    </source>
</evidence>
<keyword evidence="4 6" id="KW-1133">Transmembrane helix</keyword>
<keyword evidence="5 6" id="KW-0472">Membrane</keyword>
<dbReference type="OrthoDB" id="9768783at2"/>
<accession>A0A315ZI06</accession>
<sequence length="439" mass="49422">MEKNKPKVLQAWCVYDWANSVYALTISSAIFPIYFNQSTRSAFGGDIVNFLGFQIKNTVLYSYTLSAAFLLVALILPFLSGIADYGHIKKRMMKFFTYLGSLSCIGLFFFTGENIELGIMLSILGAVGYAGGIVFYNAFLPEIATKDRFDLLSARGFSYGYIGGVIQLIISLILVTKPDWFGLEQGSLPARISFLTVGLWWLIFAQYTFAFLPENVSQAFQNDKTKLLKKGYVELSKVFQSLKKYRAMKNFLLAFFFYNMGVQTVMYLAATFGEAEIKLAEEKLIATILILQLVAIPGAYFFAYFSKKFGNKISLISMVLIWIGICISAFYTYTEYEFYALASMVGVVMGGIQSLSRSTFSKLIPEGSEDPASYFSFYDVTDKLAIVIGTFAFGFIEQITQSMRYSALALGLFFIFGLLYLIRFRIPSESKVENQQYSN</sequence>
<feature type="transmembrane region" description="Helical" evidence="6">
    <location>
        <begin position="159"/>
        <end position="176"/>
    </location>
</feature>
<dbReference type="PROSITE" id="PS50850">
    <property type="entry name" value="MFS"/>
    <property type="match status" value="1"/>
</dbReference>
<dbReference type="GO" id="GO:0012505">
    <property type="term" value="C:endomembrane system"/>
    <property type="evidence" value="ECO:0007669"/>
    <property type="project" value="UniProtKB-SubCell"/>
</dbReference>
<organism evidence="8 9">
    <name type="scientific">Sediminitomix flava</name>
    <dbReference type="NCBI Taxonomy" id="379075"/>
    <lineage>
        <taxon>Bacteria</taxon>
        <taxon>Pseudomonadati</taxon>
        <taxon>Bacteroidota</taxon>
        <taxon>Cytophagia</taxon>
        <taxon>Cytophagales</taxon>
        <taxon>Flammeovirgaceae</taxon>
        <taxon>Sediminitomix</taxon>
    </lineage>
</organism>
<feature type="transmembrane region" description="Helical" evidence="6">
    <location>
        <begin position="95"/>
        <end position="111"/>
    </location>
</feature>
<keyword evidence="2" id="KW-0813">Transport</keyword>
<feature type="transmembrane region" description="Helical" evidence="6">
    <location>
        <begin position="402"/>
        <end position="422"/>
    </location>
</feature>
<evidence type="ECO:0000313" key="8">
    <source>
        <dbReference type="EMBL" id="PWJ44849.1"/>
    </source>
</evidence>
<feature type="transmembrane region" description="Helical" evidence="6">
    <location>
        <begin position="284"/>
        <end position="306"/>
    </location>
</feature>
<comment type="subcellular location">
    <subcellularLocation>
        <location evidence="1">Endomembrane system</location>
        <topology evidence="1">Multi-pass membrane protein</topology>
    </subcellularLocation>
</comment>